<dbReference type="InterPro" id="IPR045076">
    <property type="entry name" value="MutS"/>
</dbReference>
<dbReference type="GO" id="GO:0140664">
    <property type="term" value="F:ATP-dependent DNA damage sensor activity"/>
    <property type="evidence" value="ECO:0007669"/>
    <property type="project" value="InterPro"/>
</dbReference>
<accession>A0A5B8MB87</accession>
<reference evidence="5 6" key="1">
    <citation type="submission" date="2019-07" db="EMBL/GenBank/DDBJ databases">
        <title>Full genome sequence of Humibacter sp. WJ7-1.</title>
        <authorList>
            <person name="Im W.-T."/>
        </authorList>
    </citation>
    <scope>NUCLEOTIDE SEQUENCE [LARGE SCALE GENOMIC DNA]</scope>
    <source>
        <strain evidence="5 6">WJ7-1</strain>
    </source>
</reference>
<dbReference type="AlphaFoldDB" id="A0A5B8MB87"/>
<gene>
    <name evidence="5" type="ORF">FPZ11_15235</name>
</gene>
<keyword evidence="3" id="KW-0238">DNA-binding</keyword>
<keyword evidence="2" id="KW-0067">ATP-binding</keyword>
<evidence type="ECO:0000256" key="3">
    <source>
        <dbReference type="ARBA" id="ARBA00023125"/>
    </source>
</evidence>
<dbReference type="GO" id="GO:0006298">
    <property type="term" value="P:mismatch repair"/>
    <property type="evidence" value="ECO:0007669"/>
    <property type="project" value="InterPro"/>
</dbReference>
<name>A0A5B8MB87_9MICO</name>
<proteinExistence type="predicted"/>
<evidence type="ECO:0000256" key="2">
    <source>
        <dbReference type="ARBA" id="ARBA00022840"/>
    </source>
</evidence>
<dbReference type="GO" id="GO:0005524">
    <property type="term" value="F:ATP binding"/>
    <property type="evidence" value="ECO:0007669"/>
    <property type="project" value="UniProtKB-KW"/>
</dbReference>
<keyword evidence="6" id="KW-1185">Reference proteome</keyword>
<feature type="domain" description="DNA mismatch repair proteins mutS family" evidence="4">
    <location>
        <begin position="324"/>
        <end position="491"/>
    </location>
</feature>
<dbReference type="KEGG" id="huw:FPZ11_15235"/>
<dbReference type="InterPro" id="IPR027417">
    <property type="entry name" value="P-loop_NTPase"/>
</dbReference>
<dbReference type="SMART" id="SM00534">
    <property type="entry name" value="MUTSac"/>
    <property type="match status" value="1"/>
</dbReference>
<evidence type="ECO:0000259" key="4">
    <source>
        <dbReference type="SMART" id="SM00534"/>
    </source>
</evidence>
<protein>
    <submittedName>
        <fullName evidence="5">DNA mismatch repair protein MutS</fullName>
    </submittedName>
</protein>
<keyword evidence="1" id="KW-0547">Nucleotide-binding</keyword>
<dbReference type="InterPro" id="IPR000432">
    <property type="entry name" value="DNA_mismatch_repair_MutS_C"/>
</dbReference>
<evidence type="ECO:0000313" key="5">
    <source>
        <dbReference type="EMBL" id="QDZ16920.1"/>
    </source>
</evidence>
<sequence length="504" mass="56246">MKTYLLFPDRALPTEPRPPLNAQVLTEDLELDPVIEAMAADDKFLAETARRVVLESLTSVDDIRYRQAVLQDCLRNEEIVRELYDIAVDAITRQRKVYGWLSDRNPSAILGHAVQVLEIFVSLLRTLRAIAAEHGDEFASDGFRRFFTMTLQELDDAYFEEIDRHLRRLRFRGSILIGAHLDHGGKPSAIVLRRPEHGKRTLGEKWESFTHPTPSFRIAERDEAGANALTVMRGKGLNLVADALARSTDHILSFFVMMRRELGFYLGCVNLAHALEDRGLHTGFPLPVPAERHEFSCDELYDVSLALVSSGSPIIGNTVDAGGHRLVVITGANRGGKSTFLRSMGLAQLMMQAGMFVPAKSLSATVVNGVYTHFKREEDVELASGKFDEELARMHEVVMQIQPGALMLFNESFAATNEREGSEIARQIVHALLESGIRVAYVTHLYDLAHGFVGDTEAYFLRAERERTFRLIEGDPLPTSFGGDLYRDIFPAKPGTPGAHESVT</sequence>
<dbReference type="OrthoDB" id="9808166at2"/>
<dbReference type="SUPFAM" id="SSF52540">
    <property type="entry name" value="P-loop containing nucleoside triphosphate hydrolases"/>
    <property type="match status" value="1"/>
</dbReference>
<evidence type="ECO:0000313" key="6">
    <source>
        <dbReference type="Proteomes" id="UP000320216"/>
    </source>
</evidence>
<dbReference type="PANTHER" id="PTHR11361:SF34">
    <property type="entry name" value="DNA MISMATCH REPAIR PROTEIN MSH1, MITOCHONDRIAL"/>
    <property type="match status" value="1"/>
</dbReference>
<organism evidence="5 6">
    <name type="scientific">Humibacter ginsenosidimutans</name>
    <dbReference type="NCBI Taxonomy" id="2599293"/>
    <lineage>
        <taxon>Bacteria</taxon>
        <taxon>Bacillati</taxon>
        <taxon>Actinomycetota</taxon>
        <taxon>Actinomycetes</taxon>
        <taxon>Micrococcales</taxon>
        <taxon>Microbacteriaceae</taxon>
        <taxon>Humibacter</taxon>
    </lineage>
</organism>
<dbReference type="Pfam" id="PF00488">
    <property type="entry name" value="MutS_V"/>
    <property type="match status" value="1"/>
</dbReference>
<dbReference type="GO" id="GO:0030983">
    <property type="term" value="F:mismatched DNA binding"/>
    <property type="evidence" value="ECO:0007669"/>
    <property type="project" value="InterPro"/>
</dbReference>
<dbReference type="EMBL" id="CP042305">
    <property type="protein sequence ID" value="QDZ16920.1"/>
    <property type="molecule type" value="Genomic_DNA"/>
</dbReference>
<evidence type="ECO:0000256" key="1">
    <source>
        <dbReference type="ARBA" id="ARBA00022741"/>
    </source>
</evidence>
<dbReference type="PANTHER" id="PTHR11361">
    <property type="entry name" value="DNA MISMATCH REPAIR PROTEIN MUTS FAMILY MEMBER"/>
    <property type="match status" value="1"/>
</dbReference>
<dbReference type="Proteomes" id="UP000320216">
    <property type="component" value="Chromosome"/>
</dbReference>
<dbReference type="GO" id="GO:0005829">
    <property type="term" value="C:cytosol"/>
    <property type="evidence" value="ECO:0007669"/>
    <property type="project" value="TreeGrafter"/>
</dbReference>
<dbReference type="Gene3D" id="3.40.50.300">
    <property type="entry name" value="P-loop containing nucleotide triphosphate hydrolases"/>
    <property type="match status" value="1"/>
</dbReference>